<feature type="transmembrane region" description="Helical" evidence="10">
    <location>
        <begin position="51"/>
        <end position="71"/>
    </location>
</feature>
<evidence type="ECO:0000256" key="8">
    <source>
        <dbReference type="ARBA" id="ARBA00022989"/>
    </source>
</evidence>
<dbReference type="GO" id="GO:0012505">
    <property type="term" value="C:endomembrane system"/>
    <property type="evidence" value="ECO:0007669"/>
    <property type="project" value="UniProtKB-SubCell"/>
</dbReference>
<dbReference type="EC" id="2.3.2.27" evidence="4"/>
<keyword evidence="8 10" id="KW-1133">Transmembrane helix</keyword>
<evidence type="ECO:0000313" key="13">
    <source>
        <dbReference type="EMBL" id="KAL3848638.1"/>
    </source>
</evidence>
<name>A0ABD3UJL7_9LAMI</name>
<protein>
    <recommendedName>
        <fullName evidence="4">RING-type E3 ubiquitin transferase</fullName>
        <ecNumber evidence="4">2.3.2.27</ecNumber>
    </recommendedName>
</protein>
<dbReference type="Pfam" id="PF11145">
    <property type="entry name" value="DUF2921"/>
    <property type="match status" value="1"/>
</dbReference>
<feature type="transmembrane region" description="Helical" evidence="10">
    <location>
        <begin position="351"/>
        <end position="376"/>
    </location>
</feature>
<evidence type="ECO:0000259" key="12">
    <source>
        <dbReference type="Pfam" id="PF25333"/>
    </source>
</evidence>
<dbReference type="PANTHER" id="PTHR33389">
    <property type="entry name" value="FAMILY PROTEIN, PUTATIVE (DUF2921)-RELATED"/>
    <property type="match status" value="1"/>
</dbReference>
<dbReference type="GO" id="GO:0061630">
    <property type="term" value="F:ubiquitin protein ligase activity"/>
    <property type="evidence" value="ECO:0007669"/>
    <property type="project" value="UniProtKB-EC"/>
</dbReference>
<organism evidence="13 14">
    <name type="scientific">Penstemon smallii</name>
    <dbReference type="NCBI Taxonomy" id="265156"/>
    <lineage>
        <taxon>Eukaryota</taxon>
        <taxon>Viridiplantae</taxon>
        <taxon>Streptophyta</taxon>
        <taxon>Embryophyta</taxon>
        <taxon>Tracheophyta</taxon>
        <taxon>Spermatophyta</taxon>
        <taxon>Magnoliopsida</taxon>
        <taxon>eudicotyledons</taxon>
        <taxon>Gunneridae</taxon>
        <taxon>Pentapetalae</taxon>
        <taxon>asterids</taxon>
        <taxon>lamiids</taxon>
        <taxon>Lamiales</taxon>
        <taxon>Plantaginaceae</taxon>
        <taxon>Cheloneae</taxon>
        <taxon>Penstemon</taxon>
    </lineage>
</organism>
<evidence type="ECO:0000256" key="2">
    <source>
        <dbReference type="ARBA" id="ARBA00004127"/>
    </source>
</evidence>
<dbReference type="EMBL" id="JBJXBP010000001">
    <property type="protein sequence ID" value="KAL3848638.1"/>
    <property type="molecule type" value="Genomic_DNA"/>
</dbReference>
<accession>A0ABD3UJL7</accession>
<comment type="catalytic activity">
    <reaction evidence="1">
        <text>S-ubiquitinyl-[E2 ubiquitin-conjugating enzyme]-L-cysteine + [acceptor protein]-L-lysine = [E2 ubiquitin-conjugating enzyme]-L-cysteine + N(6)-ubiquitinyl-[acceptor protein]-L-lysine.</text>
        <dbReference type="EC" id="2.3.2.27"/>
    </reaction>
</comment>
<evidence type="ECO:0000313" key="14">
    <source>
        <dbReference type="Proteomes" id="UP001634393"/>
    </source>
</evidence>
<evidence type="ECO:0000256" key="10">
    <source>
        <dbReference type="SAM" id="Phobius"/>
    </source>
</evidence>
<reference evidence="13 14" key="1">
    <citation type="submission" date="2024-12" db="EMBL/GenBank/DDBJ databases">
        <title>The unique morphological basis and parallel evolutionary history of personate flowers in Penstemon.</title>
        <authorList>
            <person name="Depatie T.H."/>
            <person name="Wessinger C.A."/>
        </authorList>
    </citation>
    <scope>NUCLEOTIDE SEQUENCE [LARGE SCALE GENOMIC DNA]</scope>
    <source>
        <strain evidence="13">WTNN_2</strain>
        <tissue evidence="13">Leaf</tissue>
    </source>
</reference>
<evidence type="ECO:0000256" key="6">
    <source>
        <dbReference type="ARBA" id="ARBA00022692"/>
    </source>
</evidence>
<feature type="transmembrane region" description="Helical" evidence="10">
    <location>
        <begin position="397"/>
        <end position="418"/>
    </location>
</feature>
<feature type="transmembrane region" description="Helical" evidence="10">
    <location>
        <begin position="430"/>
        <end position="450"/>
    </location>
</feature>
<comment type="subcellular location">
    <subcellularLocation>
        <location evidence="2">Endomembrane system</location>
        <topology evidence="2">Multi-pass membrane protein</topology>
    </subcellularLocation>
</comment>
<keyword evidence="14" id="KW-1185">Reference proteome</keyword>
<feature type="transmembrane region" description="Helical" evidence="10">
    <location>
        <begin position="20"/>
        <end position="39"/>
    </location>
</feature>
<feature type="domain" description="DUF2921" evidence="12">
    <location>
        <begin position="128"/>
        <end position="298"/>
    </location>
</feature>
<dbReference type="InterPro" id="IPR057425">
    <property type="entry name" value="DUF2921_N"/>
</dbReference>
<evidence type="ECO:0000256" key="1">
    <source>
        <dbReference type="ARBA" id="ARBA00000900"/>
    </source>
</evidence>
<feature type="domain" description="SWEET-like" evidence="11">
    <location>
        <begin position="310"/>
        <end position="571"/>
    </location>
</feature>
<comment type="pathway">
    <text evidence="3">Protein modification; protein ubiquitination.</text>
</comment>
<keyword evidence="6 10" id="KW-0812">Transmembrane</keyword>
<evidence type="ECO:0000256" key="4">
    <source>
        <dbReference type="ARBA" id="ARBA00012483"/>
    </source>
</evidence>
<dbReference type="PANTHER" id="PTHR33389:SF18">
    <property type="entry name" value="OS01G0677900 PROTEIN"/>
    <property type="match status" value="1"/>
</dbReference>
<gene>
    <name evidence="13" type="ORF">ACJIZ3_010520</name>
</gene>
<evidence type="ECO:0000256" key="7">
    <source>
        <dbReference type="ARBA" id="ARBA00022786"/>
    </source>
</evidence>
<feature type="domain" description="DUF2921" evidence="12">
    <location>
        <begin position="32"/>
        <end position="94"/>
    </location>
</feature>
<feature type="transmembrane region" description="Helical" evidence="10">
    <location>
        <begin position="462"/>
        <end position="483"/>
    </location>
</feature>
<comment type="caution">
    <text evidence="13">The sequence shown here is derived from an EMBL/GenBank/DDBJ whole genome shotgun (WGS) entry which is preliminary data.</text>
</comment>
<sequence>MFLSWSLRKNVIRRHYKIVILYLVFVEFSPNFVINSTFIAEGSWDGKNNRVFIVACPILNSAINCTLRLSLRYPSVWTIINEGKVVGQIWNNRTLVKLTSTYGNEVLALPGLRYTYTKLDRVRQLCPLKKLEKSKKGNVYPDGSSNDMRFDLSVQNSNAWGYALPIFVGNEFYERTQVLVAMSPESGAQFATISEPEKSTSPIFNISYKIRIITTFPRINNSSNKRHVKVELNAEGVYNGETGHLCMVGCKKSNKSLDCEILVNFEFVPLNGKGGGLIKGTIRSMREKTDPLYFKDLSVSSTAFSQTAARKSIWRMDFEITMVLISNSLLCIFVGIQILHVKRNPNILSGISMFMLVILSIGLVTPLVLNFEAFFLDSHNEQRLWLNNGGWLEANEITIRLVTMVAFLLQIRLLQLVWTAKTSSWVGEKKAFFVTLPMYISGGLLTLLLNRTRNKNSLWNDLRSYSGLILDGFLFPQILLNVFRGSSEKALSHSFYVGSSLVRVVPHAYDQYRAHSYPRSYVNGTYYYANHSADFYSTAWDVVIPFGVIALAVIIFLQQRRGGRCIIPKRFRQELELYQKVAVVNNEQ</sequence>
<feature type="transmembrane region" description="Helical" evidence="10">
    <location>
        <begin position="535"/>
        <end position="557"/>
    </location>
</feature>
<evidence type="ECO:0000256" key="3">
    <source>
        <dbReference type="ARBA" id="ARBA00004906"/>
    </source>
</evidence>
<evidence type="ECO:0000259" key="11">
    <source>
        <dbReference type="Pfam" id="PF11145"/>
    </source>
</evidence>
<feature type="transmembrane region" description="Helical" evidence="10">
    <location>
        <begin position="320"/>
        <end position="339"/>
    </location>
</feature>
<dbReference type="Proteomes" id="UP001634393">
    <property type="component" value="Unassembled WGS sequence"/>
</dbReference>
<keyword evidence="5" id="KW-0808">Transferase</keyword>
<dbReference type="InterPro" id="IPR021319">
    <property type="entry name" value="DUF2921"/>
</dbReference>
<dbReference type="Pfam" id="PF25333">
    <property type="entry name" value="DUF2921_N"/>
    <property type="match status" value="2"/>
</dbReference>
<keyword evidence="7" id="KW-0833">Ubl conjugation pathway</keyword>
<proteinExistence type="predicted"/>
<keyword evidence="9 10" id="KW-0472">Membrane</keyword>
<dbReference type="AlphaFoldDB" id="A0ABD3UJL7"/>
<evidence type="ECO:0000256" key="9">
    <source>
        <dbReference type="ARBA" id="ARBA00023136"/>
    </source>
</evidence>
<evidence type="ECO:0000256" key="5">
    <source>
        <dbReference type="ARBA" id="ARBA00022679"/>
    </source>
</evidence>